<dbReference type="OrthoDB" id="9807630at2"/>
<dbReference type="EMBL" id="FMUX01000001">
    <property type="protein sequence ID" value="SCX80817.1"/>
    <property type="molecule type" value="Genomic_DNA"/>
</dbReference>
<dbReference type="InterPro" id="IPR023198">
    <property type="entry name" value="PGP-like_dom2"/>
</dbReference>
<dbReference type="SUPFAM" id="SSF56784">
    <property type="entry name" value="HAD-like"/>
    <property type="match status" value="1"/>
</dbReference>
<protein>
    <submittedName>
        <fullName evidence="1">Haloacid dehalogenase-like hydrolase</fullName>
    </submittedName>
</protein>
<keyword evidence="1" id="KW-0378">Hydrolase</keyword>
<sequence>MNVRNINVNLIMFDIDGTLIESCGFDADCYLKAVKTVTGVELNTDWTLYTHITDAGILDEFITMEGLHENRDALHRQVKEEFTYLVSSHLKASPVREVDGAVDFLTLLQARSDVEIALATGGWEETAKAKLRSAGFDPTDVAFASCSDHVQRTRVMQTAESRCRSHAFATKTYFGDGPWDKTASRELDYQFILVGNSLQHSKQVDHFRDPRSVLSLIGI</sequence>
<evidence type="ECO:0000313" key="2">
    <source>
        <dbReference type="Proteomes" id="UP000198870"/>
    </source>
</evidence>
<dbReference type="AlphaFoldDB" id="A0A1G5ASG6"/>
<reference evidence="1 2" key="1">
    <citation type="submission" date="2016-10" db="EMBL/GenBank/DDBJ databases">
        <authorList>
            <person name="de Groot N.N."/>
        </authorList>
    </citation>
    <scope>NUCLEOTIDE SEQUENCE [LARGE SCALE GENOMIC DNA]</scope>
    <source>
        <strain evidence="1 2">AA1</strain>
    </source>
</reference>
<dbReference type="Proteomes" id="UP000198870">
    <property type="component" value="Unassembled WGS sequence"/>
</dbReference>
<dbReference type="InterPro" id="IPR023214">
    <property type="entry name" value="HAD_sf"/>
</dbReference>
<gene>
    <name evidence="1" type="ORF">SAMN05216233_101420</name>
</gene>
<dbReference type="Gene3D" id="3.40.50.1000">
    <property type="entry name" value="HAD superfamily/HAD-like"/>
    <property type="match status" value="1"/>
</dbReference>
<dbReference type="Pfam" id="PF00702">
    <property type="entry name" value="Hydrolase"/>
    <property type="match status" value="1"/>
</dbReference>
<name>A0A1G5ASG6_9BACT</name>
<dbReference type="Gene3D" id="1.10.150.240">
    <property type="entry name" value="Putative phosphatase, domain 2"/>
    <property type="match status" value="1"/>
</dbReference>
<dbReference type="InterPro" id="IPR036412">
    <property type="entry name" value="HAD-like_sf"/>
</dbReference>
<keyword evidence="2" id="KW-1185">Reference proteome</keyword>
<organism evidence="1 2">
    <name type="scientific">Desulfoluna spongiiphila</name>
    <dbReference type="NCBI Taxonomy" id="419481"/>
    <lineage>
        <taxon>Bacteria</taxon>
        <taxon>Pseudomonadati</taxon>
        <taxon>Thermodesulfobacteriota</taxon>
        <taxon>Desulfobacteria</taxon>
        <taxon>Desulfobacterales</taxon>
        <taxon>Desulfolunaceae</taxon>
        <taxon>Desulfoluna</taxon>
    </lineage>
</organism>
<dbReference type="PANTHER" id="PTHR43481:SF4">
    <property type="entry name" value="GLYCEROL-1-PHOSPHATE PHOSPHOHYDROLASE 1-RELATED"/>
    <property type="match status" value="1"/>
</dbReference>
<dbReference type="PANTHER" id="PTHR43481">
    <property type="entry name" value="FRUCTOSE-1-PHOSPHATE PHOSPHATASE"/>
    <property type="match status" value="1"/>
</dbReference>
<dbReference type="InterPro" id="IPR051806">
    <property type="entry name" value="HAD-like_SPP"/>
</dbReference>
<accession>A0A1G5ASG6</accession>
<evidence type="ECO:0000313" key="1">
    <source>
        <dbReference type="EMBL" id="SCX80817.1"/>
    </source>
</evidence>
<dbReference type="GO" id="GO:0050308">
    <property type="term" value="F:sugar-phosphatase activity"/>
    <property type="evidence" value="ECO:0007669"/>
    <property type="project" value="TreeGrafter"/>
</dbReference>
<dbReference type="STRING" id="419481.SAMN05216233_101420"/>
<proteinExistence type="predicted"/>